<proteinExistence type="predicted"/>
<reference evidence="2" key="1">
    <citation type="journal article" date="2019" name="Int. J. Syst. Evol. Microbiol.">
        <title>The Global Catalogue of Microorganisms (GCM) 10K type strain sequencing project: providing services to taxonomists for standard genome sequencing and annotation.</title>
        <authorList>
            <consortium name="The Broad Institute Genomics Platform"/>
            <consortium name="The Broad Institute Genome Sequencing Center for Infectious Disease"/>
            <person name="Wu L."/>
            <person name="Ma J."/>
        </authorList>
    </citation>
    <scope>NUCLEOTIDE SEQUENCE [LARGE SCALE GENOMIC DNA]</scope>
    <source>
        <strain evidence="2">JCM 15442</strain>
    </source>
</reference>
<evidence type="ECO:0000313" key="1">
    <source>
        <dbReference type="EMBL" id="GGL87800.1"/>
    </source>
</evidence>
<accession>A0ABQ2GDQ0</accession>
<dbReference type="EMBL" id="BMOL01000013">
    <property type="protein sequence ID" value="GGL87800.1"/>
    <property type="molecule type" value="Genomic_DNA"/>
</dbReference>
<protein>
    <submittedName>
        <fullName evidence="1">Uncharacterized protein</fullName>
    </submittedName>
</protein>
<name>A0ABQ2GDQ0_9DEIO</name>
<comment type="caution">
    <text evidence="1">The sequence shown here is derived from an EMBL/GenBank/DDBJ whole genome shotgun (WGS) entry which is preliminary data.</text>
</comment>
<organism evidence="1 2">
    <name type="scientific">Deinococcus aerolatus</name>
    <dbReference type="NCBI Taxonomy" id="522487"/>
    <lineage>
        <taxon>Bacteria</taxon>
        <taxon>Thermotogati</taxon>
        <taxon>Deinococcota</taxon>
        <taxon>Deinococci</taxon>
        <taxon>Deinococcales</taxon>
        <taxon>Deinococcaceae</taxon>
        <taxon>Deinococcus</taxon>
    </lineage>
</organism>
<gene>
    <name evidence="1" type="ORF">GCM10010840_27260</name>
</gene>
<keyword evidence="2" id="KW-1185">Reference proteome</keyword>
<evidence type="ECO:0000313" key="2">
    <source>
        <dbReference type="Proteomes" id="UP000639973"/>
    </source>
</evidence>
<sequence length="108" mass="11859">MLHSLHMPSAQERIREAVGAIQGWLAHLPNPGEAVVRQAIVLRLLHANGFDIWNPAEVVPEETNATGNRSDFLIRAGRGKFALELKGMNVTLGAVPYQQGLWQVVRVG</sequence>
<dbReference type="Proteomes" id="UP000639973">
    <property type="component" value="Unassembled WGS sequence"/>
</dbReference>